<gene>
    <name evidence="3" type="ORF">L2422_01115</name>
</gene>
<dbReference type="GO" id="GO:0005524">
    <property type="term" value="F:ATP binding"/>
    <property type="evidence" value="ECO:0007669"/>
    <property type="project" value="InterPro"/>
</dbReference>
<dbReference type="EMBL" id="JAKHLF010000001">
    <property type="protein sequence ID" value="MCZ3844124.1"/>
    <property type="molecule type" value="Genomic_DNA"/>
</dbReference>
<reference evidence="3" key="1">
    <citation type="submission" date="2022-01" db="EMBL/GenBank/DDBJ databases">
        <title>VMRC isolate genome collection.</title>
        <authorList>
            <person name="France M."/>
            <person name="Rutt L."/>
            <person name="Humphrys M."/>
            <person name="Ravel J."/>
        </authorList>
    </citation>
    <scope>NUCLEOTIDE SEQUENCE</scope>
    <source>
        <strain evidence="3">C0127B5</strain>
    </source>
</reference>
<protein>
    <submittedName>
        <fullName evidence="3">DEAD/DEAH box helicase</fullName>
    </submittedName>
</protein>
<keyword evidence="3" id="KW-0347">Helicase</keyword>
<dbReference type="GO" id="GO:0005829">
    <property type="term" value="C:cytosol"/>
    <property type="evidence" value="ECO:0007669"/>
    <property type="project" value="TreeGrafter"/>
</dbReference>
<dbReference type="SMART" id="SM00487">
    <property type="entry name" value="DEXDc"/>
    <property type="match status" value="1"/>
</dbReference>
<evidence type="ECO:0000313" key="4">
    <source>
        <dbReference type="Proteomes" id="UP001213015"/>
    </source>
</evidence>
<dbReference type="PROSITE" id="PS51194">
    <property type="entry name" value="HELICASE_CTER"/>
    <property type="match status" value="1"/>
</dbReference>
<sequence length="438" mass="49383">MIEKLKQSLISGNHNVMVQSPAGSGKSVTMAEIAKSATSKGNHVLFVVHRRELVQQIKATFKSQGVDMSLCDVGMVQTVTRRLNKTTKPALILVDEAHHSMARTYQRIFDYFPDANVVGFTATPCRLSGEGFTSVFNDLVLGPKIKWLIDNNYLAPYRYFSIDLIDHRRLKKSSMGDYTKKSIEDAMCGSRVVIYGSAINAYKKYAENKKTIIYAFSVEFSKIIAEHFTNSGYPAREVDGSTPKEERKQAMDDFRSGKIKILVNADLYGEGVDVPDCECVIMLRPTQSLSLFIQQSMRCMRYKAGKTAVILDLVANYKAHGLPDDDREWTLKGTKKKAHKPSDAPPIRTCKSCFAVFSSKLNICPICGQPYELPKREVQVIETDHLEEIKKSPVHIQTILTKKVSELKTYKELKDYAKAKGYKPGWVYFQAKLKGIFK</sequence>
<evidence type="ECO:0000259" key="1">
    <source>
        <dbReference type="PROSITE" id="PS51192"/>
    </source>
</evidence>
<dbReference type="GO" id="GO:0004386">
    <property type="term" value="F:helicase activity"/>
    <property type="evidence" value="ECO:0007669"/>
    <property type="project" value="UniProtKB-KW"/>
</dbReference>
<dbReference type="GO" id="GO:0003677">
    <property type="term" value="F:DNA binding"/>
    <property type="evidence" value="ECO:0007669"/>
    <property type="project" value="InterPro"/>
</dbReference>
<keyword evidence="3" id="KW-0547">Nucleotide-binding</keyword>
<dbReference type="AlphaFoldDB" id="A0AAP3GVE7"/>
<dbReference type="InterPro" id="IPR014001">
    <property type="entry name" value="Helicase_ATP-bd"/>
</dbReference>
<evidence type="ECO:0000313" key="3">
    <source>
        <dbReference type="EMBL" id="MCZ3844124.1"/>
    </source>
</evidence>
<proteinExistence type="predicted"/>
<feature type="domain" description="Helicase ATP-binding" evidence="1">
    <location>
        <begin position="7"/>
        <end position="142"/>
    </location>
</feature>
<comment type="caution">
    <text evidence="3">The sequence shown here is derived from an EMBL/GenBank/DDBJ whole genome shotgun (WGS) entry which is preliminary data.</text>
</comment>
<dbReference type="Proteomes" id="UP001213015">
    <property type="component" value="Unassembled WGS sequence"/>
</dbReference>
<dbReference type="PROSITE" id="PS51192">
    <property type="entry name" value="HELICASE_ATP_BIND_1"/>
    <property type="match status" value="1"/>
</dbReference>
<keyword evidence="3" id="KW-0067">ATP-binding</keyword>
<dbReference type="InterPro" id="IPR006935">
    <property type="entry name" value="Helicase/UvrB_N"/>
</dbReference>
<dbReference type="SUPFAM" id="SSF52540">
    <property type="entry name" value="P-loop containing nucleoside triphosphate hydrolases"/>
    <property type="match status" value="1"/>
</dbReference>
<evidence type="ECO:0000259" key="2">
    <source>
        <dbReference type="PROSITE" id="PS51194"/>
    </source>
</evidence>
<accession>A0AAP3GVE7</accession>
<dbReference type="PANTHER" id="PTHR47396">
    <property type="entry name" value="TYPE I RESTRICTION ENZYME ECOKI R PROTEIN"/>
    <property type="match status" value="1"/>
</dbReference>
<feature type="domain" description="Helicase C-terminal" evidence="2">
    <location>
        <begin position="197"/>
        <end position="342"/>
    </location>
</feature>
<dbReference type="Pfam" id="PF00271">
    <property type="entry name" value="Helicase_C"/>
    <property type="match status" value="1"/>
</dbReference>
<dbReference type="Gene3D" id="3.40.50.300">
    <property type="entry name" value="P-loop containing nucleotide triphosphate hydrolases"/>
    <property type="match status" value="2"/>
</dbReference>
<dbReference type="InterPro" id="IPR027417">
    <property type="entry name" value="P-loop_NTPase"/>
</dbReference>
<dbReference type="GO" id="GO:0016787">
    <property type="term" value="F:hydrolase activity"/>
    <property type="evidence" value="ECO:0007669"/>
    <property type="project" value="InterPro"/>
</dbReference>
<dbReference type="SMART" id="SM00490">
    <property type="entry name" value="HELICc"/>
    <property type="match status" value="1"/>
</dbReference>
<dbReference type="InterPro" id="IPR001650">
    <property type="entry name" value="Helicase_C-like"/>
</dbReference>
<keyword evidence="3" id="KW-0378">Hydrolase</keyword>
<dbReference type="Pfam" id="PF04851">
    <property type="entry name" value="ResIII"/>
    <property type="match status" value="1"/>
</dbReference>
<dbReference type="InterPro" id="IPR050742">
    <property type="entry name" value="Helicase_Restrict-Modif_Enz"/>
</dbReference>
<organism evidence="3 4">
    <name type="scientific">Lactobacillus mulieris</name>
    <dbReference type="NCBI Taxonomy" id="2508708"/>
    <lineage>
        <taxon>Bacteria</taxon>
        <taxon>Bacillati</taxon>
        <taxon>Bacillota</taxon>
        <taxon>Bacilli</taxon>
        <taxon>Lactobacillales</taxon>
        <taxon>Lactobacillaceae</taxon>
        <taxon>Lactobacillus</taxon>
    </lineage>
</organism>
<name>A0AAP3GVE7_9LACO</name>
<dbReference type="PANTHER" id="PTHR47396:SF1">
    <property type="entry name" value="ATP-DEPENDENT HELICASE IRC3-RELATED"/>
    <property type="match status" value="1"/>
</dbReference>